<dbReference type="InterPro" id="IPR010617">
    <property type="entry name" value="TMEM175-like"/>
</dbReference>
<evidence type="ECO:0000256" key="10">
    <source>
        <dbReference type="ARBA" id="ARBA00023136"/>
    </source>
</evidence>
<keyword evidence="6" id="KW-0631">Potassium channel</keyword>
<dbReference type="EMBL" id="CP032624">
    <property type="protein sequence ID" value="AYG02622.1"/>
    <property type="molecule type" value="Genomic_DNA"/>
</dbReference>
<evidence type="ECO:0000256" key="13">
    <source>
        <dbReference type="SAM" id="MobiDB-lite"/>
    </source>
</evidence>
<comment type="catalytic activity">
    <reaction evidence="12">
        <text>K(+)(in) = K(+)(out)</text>
        <dbReference type="Rhea" id="RHEA:29463"/>
        <dbReference type="ChEBI" id="CHEBI:29103"/>
    </reaction>
</comment>
<dbReference type="Proteomes" id="UP000275069">
    <property type="component" value="Chromosome"/>
</dbReference>
<evidence type="ECO:0000256" key="1">
    <source>
        <dbReference type="ARBA" id="ARBA00004141"/>
    </source>
</evidence>
<feature type="region of interest" description="Disordered" evidence="13">
    <location>
        <begin position="37"/>
        <end position="74"/>
    </location>
</feature>
<proteinExistence type="inferred from homology"/>
<keyword evidence="3" id="KW-0813">Transport</keyword>
<evidence type="ECO:0000313" key="15">
    <source>
        <dbReference type="Proteomes" id="UP000275069"/>
    </source>
</evidence>
<name>A0A387BK16_9MICO</name>
<reference evidence="14 15" key="1">
    <citation type="submission" date="2018-09" db="EMBL/GenBank/DDBJ databases">
        <title>Genome sequencing of strain 2DFW10M-5.</title>
        <authorList>
            <person name="Heo J."/>
            <person name="Kim S.-J."/>
            <person name="Kwon S.-W."/>
        </authorList>
    </citation>
    <scope>NUCLEOTIDE SEQUENCE [LARGE SCALE GENOMIC DNA]</scope>
    <source>
        <strain evidence="14 15">2DFW10M-5</strain>
    </source>
</reference>
<dbReference type="OrthoDB" id="7626281at2"/>
<accession>A0A387BK16</accession>
<evidence type="ECO:0000256" key="9">
    <source>
        <dbReference type="ARBA" id="ARBA00023065"/>
    </source>
</evidence>
<evidence type="ECO:0000313" key="14">
    <source>
        <dbReference type="EMBL" id="AYG02622.1"/>
    </source>
</evidence>
<keyword evidence="10" id="KW-0472">Membrane</keyword>
<evidence type="ECO:0000256" key="5">
    <source>
        <dbReference type="ARBA" id="ARBA00022692"/>
    </source>
</evidence>
<keyword evidence="4" id="KW-0633">Potassium transport</keyword>
<keyword evidence="7" id="KW-0630">Potassium</keyword>
<evidence type="ECO:0000256" key="3">
    <source>
        <dbReference type="ARBA" id="ARBA00022448"/>
    </source>
</evidence>
<dbReference type="GO" id="GO:0015252">
    <property type="term" value="F:proton channel activity"/>
    <property type="evidence" value="ECO:0007669"/>
    <property type="project" value="InterPro"/>
</dbReference>
<evidence type="ECO:0000256" key="7">
    <source>
        <dbReference type="ARBA" id="ARBA00022958"/>
    </source>
</evidence>
<dbReference type="Pfam" id="PF06736">
    <property type="entry name" value="TMEM175"/>
    <property type="match status" value="1"/>
</dbReference>
<comment type="similarity">
    <text evidence="2">Belongs to the TMEM175 family.</text>
</comment>
<keyword evidence="5" id="KW-0812">Transmembrane</keyword>
<organism evidence="14 15">
    <name type="scientific">Gryllotalpicola protaetiae</name>
    <dbReference type="NCBI Taxonomy" id="2419771"/>
    <lineage>
        <taxon>Bacteria</taxon>
        <taxon>Bacillati</taxon>
        <taxon>Actinomycetota</taxon>
        <taxon>Actinomycetes</taxon>
        <taxon>Micrococcales</taxon>
        <taxon>Microbacteriaceae</taxon>
        <taxon>Gryllotalpicola</taxon>
    </lineage>
</organism>
<evidence type="ECO:0000256" key="2">
    <source>
        <dbReference type="ARBA" id="ARBA00006920"/>
    </source>
</evidence>
<evidence type="ECO:0000256" key="6">
    <source>
        <dbReference type="ARBA" id="ARBA00022826"/>
    </source>
</evidence>
<comment type="subcellular location">
    <subcellularLocation>
        <location evidence="1">Membrane</location>
        <topology evidence="1">Multi-pass membrane protein</topology>
    </subcellularLocation>
</comment>
<evidence type="ECO:0000256" key="4">
    <source>
        <dbReference type="ARBA" id="ARBA00022538"/>
    </source>
</evidence>
<feature type="compositionally biased region" description="Basic and acidic residues" evidence="13">
    <location>
        <begin position="44"/>
        <end position="53"/>
    </location>
</feature>
<keyword evidence="9" id="KW-0406">Ion transport</keyword>
<evidence type="ECO:0000256" key="8">
    <source>
        <dbReference type="ARBA" id="ARBA00022989"/>
    </source>
</evidence>
<feature type="compositionally biased region" description="Low complexity" evidence="13">
    <location>
        <begin position="60"/>
        <end position="74"/>
    </location>
</feature>
<dbReference type="GO" id="GO:0005267">
    <property type="term" value="F:potassium channel activity"/>
    <property type="evidence" value="ECO:0007669"/>
    <property type="project" value="UniProtKB-KW"/>
</dbReference>
<evidence type="ECO:0000256" key="11">
    <source>
        <dbReference type="ARBA" id="ARBA00023303"/>
    </source>
</evidence>
<dbReference type="KEGG" id="gry:D7I44_03170"/>
<gene>
    <name evidence="14" type="ORF">D7I44_03170</name>
</gene>
<keyword evidence="11" id="KW-0407">Ion channel</keyword>
<sequence>MCGHVTAAGRSHPCRLDFFTDGVFAVVMTIMILEGRPARPRGVPSRDGRDASRRSISAQTRTVPPSTTLTTPVA</sequence>
<evidence type="ECO:0000256" key="12">
    <source>
        <dbReference type="ARBA" id="ARBA00034430"/>
    </source>
</evidence>
<dbReference type="AlphaFoldDB" id="A0A387BK16"/>
<keyword evidence="15" id="KW-1185">Reference proteome</keyword>
<keyword evidence="8" id="KW-1133">Transmembrane helix</keyword>
<protein>
    <submittedName>
        <fullName evidence="14">DUF1211 domain-containing protein</fullName>
    </submittedName>
</protein>
<dbReference type="GO" id="GO:0016020">
    <property type="term" value="C:membrane"/>
    <property type="evidence" value="ECO:0007669"/>
    <property type="project" value="UniProtKB-SubCell"/>
</dbReference>